<protein>
    <submittedName>
        <fullName evidence="2">Peptidase family S41</fullName>
    </submittedName>
</protein>
<dbReference type="GO" id="GO:0008236">
    <property type="term" value="F:serine-type peptidase activity"/>
    <property type="evidence" value="ECO:0007669"/>
    <property type="project" value="InterPro"/>
</dbReference>
<evidence type="ECO:0000313" key="2">
    <source>
        <dbReference type="EMBL" id="SHO63238.1"/>
    </source>
</evidence>
<dbReference type="PANTHER" id="PTHR32060:SF30">
    <property type="entry name" value="CARBOXY-TERMINAL PROCESSING PROTEASE CTPA"/>
    <property type="match status" value="1"/>
</dbReference>
<dbReference type="Gene3D" id="3.90.226.10">
    <property type="entry name" value="2-enoyl-CoA Hydratase, Chain A, domain 1"/>
    <property type="match status" value="1"/>
</dbReference>
<dbReference type="Pfam" id="PF18294">
    <property type="entry name" value="Pept_S41_N"/>
    <property type="match status" value="1"/>
</dbReference>
<proteinExistence type="predicted"/>
<evidence type="ECO:0000259" key="1">
    <source>
        <dbReference type="SMART" id="SM00245"/>
    </source>
</evidence>
<dbReference type="GO" id="GO:0030288">
    <property type="term" value="C:outer membrane-bounded periplasmic space"/>
    <property type="evidence" value="ECO:0007669"/>
    <property type="project" value="TreeGrafter"/>
</dbReference>
<dbReference type="Gene3D" id="2.30.42.10">
    <property type="match status" value="1"/>
</dbReference>
<dbReference type="SMART" id="SM00245">
    <property type="entry name" value="TSPc"/>
    <property type="match status" value="1"/>
</dbReference>
<dbReference type="OrthoDB" id="7168509at2"/>
<dbReference type="CDD" id="cd07561">
    <property type="entry name" value="Peptidase_S41_CPP_like"/>
    <property type="match status" value="1"/>
</dbReference>
<dbReference type="EMBL" id="FRXN01000003">
    <property type="protein sequence ID" value="SHO63238.1"/>
    <property type="molecule type" value="Genomic_DNA"/>
</dbReference>
<reference evidence="3" key="1">
    <citation type="submission" date="2016-12" db="EMBL/GenBank/DDBJ databases">
        <authorList>
            <person name="Varghese N."/>
            <person name="Submissions S."/>
        </authorList>
    </citation>
    <scope>NUCLEOTIDE SEQUENCE [LARGE SCALE GENOMIC DNA]</scope>
    <source>
        <strain evidence="3">DSM 25035</strain>
    </source>
</reference>
<keyword evidence="3" id="KW-1185">Reference proteome</keyword>
<sequence>MKYKSFSFLFLLIGFWACNPTEEDPITPNPQSDEVKEAIYESMEEWYYWNEELPAIPDFASVSSNEEFLEAIKFKPLDRFSYLTTLQAFQNAFVGKNAGHGFGFAFNSEERLYLTFVFSESPAGKDGWERGWEILEINGKAIADYKTSSGGYDFQLGGSDPGITNTFTFKLPDGSTITRANTKAEYQSNSVLYKNAFEVAGEKVGYWVYQSFKATAGLSPTKSQEVEDTMGYFESENIEELIIDLRYNGGGSVAVAEQINNYLIQSGNTGKLMYTNKLNSLKSSFNDSENFSKLGNLNLTRIIFITSRGTASASELVINCLDPYFEIVLIGDNTYGKPVGSFPLSSYNDVLKRNDVELVPITFALANSEGKAEYFDGFPANYAVGDSPQFPWGDQRDLRFGAALDYIENGTVSGRIQSQFFRPQWEMIDAMKGLRKEFPVY</sequence>
<dbReference type="RefSeq" id="WP_073572237.1">
    <property type="nucleotide sequence ID" value="NZ_FRXN01000003.1"/>
</dbReference>
<dbReference type="GO" id="GO:0004175">
    <property type="term" value="F:endopeptidase activity"/>
    <property type="evidence" value="ECO:0007669"/>
    <property type="project" value="TreeGrafter"/>
</dbReference>
<dbReference type="Pfam" id="PF03572">
    <property type="entry name" value="Peptidase_S41"/>
    <property type="match status" value="1"/>
</dbReference>
<dbReference type="InterPro" id="IPR041613">
    <property type="entry name" value="Pept_S41_N"/>
</dbReference>
<dbReference type="InterPro" id="IPR036034">
    <property type="entry name" value="PDZ_sf"/>
</dbReference>
<gene>
    <name evidence="2" type="ORF">SAMN04488108_2618</name>
</gene>
<dbReference type="SUPFAM" id="SSF52096">
    <property type="entry name" value="ClpP/crotonase"/>
    <property type="match status" value="1"/>
</dbReference>
<dbReference type="PANTHER" id="PTHR32060">
    <property type="entry name" value="TAIL-SPECIFIC PROTEASE"/>
    <property type="match status" value="1"/>
</dbReference>
<dbReference type="AlphaFoldDB" id="A0A1M7ZEE0"/>
<organism evidence="2 3">
    <name type="scientific">Algoriphagus zhangzhouensis</name>
    <dbReference type="NCBI Taxonomy" id="1073327"/>
    <lineage>
        <taxon>Bacteria</taxon>
        <taxon>Pseudomonadati</taxon>
        <taxon>Bacteroidota</taxon>
        <taxon>Cytophagia</taxon>
        <taxon>Cytophagales</taxon>
        <taxon>Cyclobacteriaceae</taxon>
        <taxon>Algoriphagus</taxon>
    </lineage>
</organism>
<dbReference type="Gene3D" id="3.30.750.170">
    <property type="match status" value="1"/>
</dbReference>
<dbReference type="GO" id="GO:0007165">
    <property type="term" value="P:signal transduction"/>
    <property type="evidence" value="ECO:0007669"/>
    <property type="project" value="TreeGrafter"/>
</dbReference>
<evidence type="ECO:0000313" key="3">
    <source>
        <dbReference type="Proteomes" id="UP000184609"/>
    </source>
</evidence>
<feature type="domain" description="Tail specific protease" evidence="1">
    <location>
        <begin position="174"/>
        <end position="385"/>
    </location>
</feature>
<accession>A0A1M7ZEE0</accession>
<dbReference type="InterPro" id="IPR029045">
    <property type="entry name" value="ClpP/crotonase-like_dom_sf"/>
</dbReference>
<dbReference type="GO" id="GO:0006508">
    <property type="term" value="P:proteolysis"/>
    <property type="evidence" value="ECO:0007669"/>
    <property type="project" value="InterPro"/>
</dbReference>
<name>A0A1M7ZEE0_9BACT</name>
<dbReference type="InterPro" id="IPR005151">
    <property type="entry name" value="Tail-specific_protease"/>
</dbReference>
<dbReference type="STRING" id="1073327.SAMN04488108_2618"/>
<dbReference type="Proteomes" id="UP000184609">
    <property type="component" value="Unassembled WGS sequence"/>
</dbReference>